<reference evidence="3" key="2">
    <citation type="submission" date="2015-01" db="EMBL/GenBank/DDBJ databases">
        <title>Evolutionary Origins and Diversification of the Mycorrhizal Mutualists.</title>
        <authorList>
            <consortium name="DOE Joint Genome Institute"/>
            <consortium name="Mycorrhizal Genomics Consortium"/>
            <person name="Kohler A."/>
            <person name="Kuo A."/>
            <person name="Nagy L.G."/>
            <person name="Floudas D."/>
            <person name="Copeland A."/>
            <person name="Barry K.W."/>
            <person name="Cichocki N."/>
            <person name="Veneault-Fourrey C."/>
            <person name="LaButti K."/>
            <person name="Lindquist E.A."/>
            <person name="Lipzen A."/>
            <person name="Lundell T."/>
            <person name="Morin E."/>
            <person name="Murat C."/>
            <person name="Riley R."/>
            <person name="Ohm R."/>
            <person name="Sun H."/>
            <person name="Tunlid A."/>
            <person name="Henrissat B."/>
            <person name="Grigoriev I.V."/>
            <person name="Hibbett D.S."/>
            <person name="Martin F."/>
        </authorList>
    </citation>
    <scope>NUCLEOTIDE SEQUENCE [LARGE SCALE GENOMIC DNA]</scope>
    <source>
        <strain evidence="3">ATCC 200175</strain>
    </source>
</reference>
<proteinExistence type="predicted"/>
<dbReference type="Proteomes" id="UP000053647">
    <property type="component" value="Unassembled WGS sequence"/>
</dbReference>
<name>A0A0C9SW93_PAXIN</name>
<feature type="compositionally biased region" description="Polar residues" evidence="1">
    <location>
        <begin position="15"/>
        <end position="40"/>
    </location>
</feature>
<evidence type="ECO:0000313" key="3">
    <source>
        <dbReference type="Proteomes" id="UP000053647"/>
    </source>
</evidence>
<dbReference type="EMBL" id="KN819348">
    <property type="protein sequence ID" value="KIJ13764.1"/>
    <property type="molecule type" value="Genomic_DNA"/>
</dbReference>
<feature type="region of interest" description="Disordered" evidence="1">
    <location>
        <begin position="1"/>
        <end position="59"/>
    </location>
</feature>
<dbReference type="AlphaFoldDB" id="A0A0C9SW93"/>
<evidence type="ECO:0000313" key="2">
    <source>
        <dbReference type="EMBL" id="KIJ13764.1"/>
    </source>
</evidence>
<organism evidence="2 3">
    <name type="scientific">Paxillus involutus ATCC 200175</name>
    <dbReference type="NCBI Taxonomy" id="664439"/>
    <lineage>
        <taxon>Eukaryota</taxon>
        <taxon>Fungi</taxon>
        <taxon>Dikarya</taxon>
        <taxon>Basidiomycota</taxon>
        <taxon>Agaricomycotina</taxon>
        <taxon>Agaricomycetes</taxon>
        <taxon>Agaricomycetidae</taxon>
        <taxon>Boletales</taxon>
        <taxon>Paxilineae</taxon>
        <taxon>Paxillaceae</taxon>
        <taxon>Paxillus</taxon>
    </lineage>
</organism>
<feature type="compositionally biased region" description="Polar residues" evidence="1">
    <location>
        <begin position="138"/>
        <end position="163"/>
    </location>
</feature>
<evidence type="ECO:0000256" key="1">
    <source>
        <dbReference type="SAM" id="MobiDB-lite"/>
    </source>
</evidence>
<protein>
    <submittedName>
        <fullName evidence="2">Uncharacterized protein</fullName>
    </submittedName>
</protein>
<feature type="compositionally biased region" description="Basic and acidic residues" evidence="1">
    <location>
        <begin position="229"/>
        <end position="240"/>
    </location>
</feature>
<feature type="compositionally biased region" description="Low complexity" evidence="1">
    <location>
        <begin position="202"/>
        <end position="216"/>
    </location>
</feature>
<gene>
    <name evidence="2" type="ORF">PAXINDRAFT_36788</name>
</gene>
<accession>A0A0C9SW93</accession>
<sequence>MTLLGGIFNKRDRQNNTSRNVPSNVPATATESGASFSSTKDPTDADHVIPDKSLPASGPGAIYTLPAAASSSKLKLPFRRKQAHQTDIKDIPRPVISLNDAPASSYISSVVSDSGHGLPPPPLKSAIFGVYNDRNVHSTHSLPHDPSSQQVHLDTQNRSSSYDVRSETHATSPSSLPAPPPKKPGGLFSWARERTKSKASQPPSSLLSIPSASPPANDSSFNLKAFRHVRPDSPARSPEK</sequence>
<feature type="non-terminal residue" evidence="2">
    <location>
        <position position="240"/>
    </location>
</feature>
<reference evidence="2 3" key="1">
    <citation type="submission" date="2014-06" db="EMBL/GenBank/DDBJ databases">
        <authorList>
            <consortium name="DOE Joint Genome Institute"/>
            <person name="Kuo A."/>
            <person name="Kohler A."/>
            <person name="Nagy L.G."/>
            <person name="Floudas D."/>
            <person name="Copeland A."/>
            <person name="Barry K.W."/>
            <person name="Cichocki N."/>
            <person name="Veneault-Fourrey C."/>
            <person name="LaButti K."/>
            <person name="Lindquist E.A."/>
            <person name="Lipzen A."/>
            <person name="Lundell T."/>
            <person name="Morin E."/>
            <person name="Murat C."/>
            <person name="Sun H."/>
            <person name="Tunlid A."/>
            <person name="Henrissat B."/>
            <person name="Grigoriev I.V."/>
            <person name="Hibbett D.S."/>
            <person name="Martin F."/>
            <person name="Nordberg H.P."/>
            <person name="Cantor M.N."/>
            <person name="Hua S.X."/>
        </authorList>
    </citation>
    <scope>NUCLEOTIDE SEQUENCE [LARGE SCALE GENOMIC DNA]</scope>
    <source>
        <strain evidence="2 3">ATCC 200175</strain>
    </source>
</reference>
<feature type="compositionally biased region" description="Basic and acidic residues" evidence="1">
    <location>
        <begin position="41"/>
        <end position="50"/>
    </location>
</feature>
<dbReference type="OrthoDB" id="2687738at2759"/>
<dbReference type="HOGENOM" id="CLU_1177884_0_0_1"/>
<keyword evidence="3" id="KW-1185">Reference proteome</keyword>
<feature type="region of interest" description="Disordered" evidence="1">
    <location>
        <begin position="137"/>
        <end position="240"/>
    </location>
</feature>